<gene>
    <name evidence="1" type="ORF">L1987_29439</name>
</gene>
<protein>
    <submittedName>
        <fullName evidence="1">Uncharacterized protein</fullName>
    </submittedName>
</protein>
<organism evidence="1 2">
    <name type="scientific">Smallanthus sonchifolius</name>
    <dbReference type="NCBI Taxonomy" id="185202"/>
    <lineage>
        <taxon>Eukaryota</taxon>
        <taxon>Viridiplantae</taxon>
        <taxon>Streptophyta</taxon>
        <taxon>Embryophyta</taxon>
        <taxon>Tracheophyta</taxon>
        <taxon>Spermatophyta</taxon>
        <taxon>Magnoliopsida</taxon>
        <taxon>eudicotyledons</taxon>
        <taxon>Gunneridae</taxon>
        <taxon>Pentapetalae</taxon>
        <taxon>asterids</taxon>
        <taxon>campanulids</taxon>
        <taxon>Asterales</taxon>
        <taxon>Asteraceae</taxon>
        <taxon>Asteroideae</taxon>
        <taxon>Heliantheae alliance</taxon>
        <taxon>Millerieae</taxon>
        <taxon>Smallanthus</taxon>
    </lineage>
</organism>
<keyword evidence="2" id="KW-1185">Reference proteome</keyword>
<sequence length="423" mass="46809">MQVEKQKEQKSSCSPHSFVGACPSLSHPNLPAFLFIPLHTSPLPLNISATFFFPSKTSTELVVFLRINSMEQELADGEFWLPQEFLNDEDILMDFATGKPNSGGLNKATSGFYSYSNLSSPVESVMGSTETESDEEDYLNGLTLKLANTTIHDDFLKLDANSKSTRGISGSTQSTLCGCTHGSSRGSPNCPSPPAAEAHRNQTSRALLYAAAGELARMMMVEEAASHYYNPNKNYPSPSPHPPRKIGNPNLHYQQRQVAQKLKQQQIAKQQYLQLMLQSRARNGSVNSRPLSSWPTSQQPSQRPPGSGMRAVILGNPTTKRESTGTGVFLPRQSGAPTDPFKKRGCSTVLLPDRVVQALNLNLEAMEGESKLQSRCNGGSYVSDYDVETMYRQSVLMAQQRRNNHRQQPPAMSEFRLPQEWTY</sequence>
<comment type="caution">
    <text evidence="1">The sequence shown here is derived from an EMBL/GenBank/DDBJ whole genome shotgun (WGS) entry which is preliminary data.</text>
</comment>
<reference evidence="1 2" key="2">
    <citation type="journal article" date="2022" name="Mol. Ecol. Resour.">
        <title>The genomes of chicory, endive, great burdock and yacon provide insights into Asteraceae paleo-polyploidization history and plant inulin production.</title>
        <authorList>
            <person name="Fan W."/>
            <person name="Wang S."/>
            <person name="Wang H."/>
            <person name="Wang A."/>
            <person name="Jiang F."/>
            <person name="Liu H."/>
            <person name="Zhao H."/>
            <person name="Xu D."/>
            <person name="Zhang Y."/>
        </authorList>
    </citation>
    <scope>NUCLEOTIDE SEQUENCE [LARGE SCALE GENOMIC DNA]</scope>
    <source>
        <strain evidence="2">cv. Yunnan</strain>
        <tissue evidence="1">Leaves</tissue>
    </source>
</reference>
<reference evidence="2" key="1">
    <citation type="journal article" date="2022" name="Mol. Ecol. Resour.">
        <title>The genomes of chicory, endive, great burdock and yacon provide insights into Asteraceae palaeo-polyploidization history and plant inulin production.</title>
        <authorList>
            <person name="Fan W."/>
            <person name="Wang S."/>
            <person name="Wang H."/>
            <person name="Wang A."/>
            <person name="Jiang F."/>
            <person name="Liu H."/>
            <person name="Zhao H."/>
            <person name="Xu D."/>
            <person name="Zhang Y."/>
        </authorList>
    </citation>
    <scope>NUCLEOTIDE SEQUENCE [LARGE SCALE GENOMIC DNA]</scope>
    <source>
        <strain evidence="2">cv. Yunnan</strain>
    </source>
</reference>
<accession>A0ACB9I1T5</accession>
<evidence type="ECO:0000313" key="1">
    <source>
        <dbReference type="EMBL" id="KAI3801335.1"/>
    </source>
</evidence>
<evidence type="ECO:0000313" key="2">
    <source>
        <dbReference type="Proteomes" id="UP001056120"/>
    </source>
</evidence>
<proteinExistence type="predicted"/>
<name>A0ACB9I1T5_9ASTR</name>
<dbReference type="EMBL" id="CM042027">
    <property type="protein sequence ID" value="KAI3801335.1"/>
    <property type="molecule type" value="Genomic_DNA"/>
</dbReference>
<dbReference type="Proteomes" id="UP001056120">
    <property type="component" value="Linkage Group LG10"/>
</dbReference>